<comment type="catalytic activity">
    <reaction evidence="10">
        <text>L-methionine + ATP + H2O = S-adenosyl-L-methionine + phosphate + diphosphate</text>
        <dbReference type="Rhea" id="RHEA:21080"/>
        <dbReference type="ChEBI" id="CHEBI:15377"/>
        <dbReference type="ChEBI" id="CHEBI:30616"/>
        <dbReference type="ChEBI" id="CHEBI:33019"/>
        <dbReference type="ChEBI" id="CHEBI:43474"/>
        <dbReference type="ChEBI" id="CHEBI:57844"/>
        <dbReference type="ChEBI" id="CHEBI:59789"/>
        <dbReference type="EC" id="2.5.1.6"/>
    </reaction>
</comment>
<dbReference type="InterPro" id="IPR022628">
    <property type="entry name" value="S-AdoMet_synt_N"/>
</dbReference>
<feature type="binding site" description="in other chain" evidence="10">
    <location>
        <position position="14"/>
    </location>
    <ligand>
        <name>ATP</name>
        <dbReference type="ChEBI" id="CHEBI:30616"/>
        <note>ligand shared between two neighboring subunits</note>
    </ligand>
</feature>
<feature type="binding site" evidence="10">
    <location>
        <position position="277"/>
    </location>
    <ligand>
        <name>ATP</name>
        <dbReference type="ChEBI" id="CHEBI:30616"/>
        <note>ligand shared between two neighboring subunits</note>
    </ligand>
</feature>
<evidence type="ECO:0000313" key="17">
    <source>
        <dbReference type="Proteomes" id="UP001501496"/>
    </source>
</evidence>
<dbReference type="EMBL" id="BAABCA010000003">
    <property type="protein sequence ID" value="GAA4234571.1"/>
    <property type="molecule type" value="Genomic_DNA"/>
</dbReference>
<dbReference type="NCBIfam" id="TIGR01034">
    <property type="entry name" value="metK"/>
    <property type="match status" value="1"/>
</dbReference>
<evidence type="ECO:0000256" key="6">
    <source>
        <dbReference type="ARBA" id="ARBA00022741"/>
    </source>
</evidence>
<dbReference type="InterPro" id="IPR022629">
    <property type="entry name" value="S-AdoMet_synt_central"/>
</dbReference>
<feature type="binding site" evidence="10">
    <location>
        <position position="250"/>
    </location>
    <ligand>
        <name>L-methionine</name>
        <dbReference type="ChEBI" id="CHEBI:57844"/>
        <note>ligand shared between two neighboring subunits</note>
    </ligand>
</feature>
<dbReference type="InterPro" id="IPR022636">
    <property type="entry name" value="S-AdoMet_synthetase_sfam"/>
</dbReference>
<evidence type="ECO:0000259" key="15">
    <source>
        <dbReference type="Pfam" id="PF02773"/>
    </source>
</evidence>
<comment type="function">
    <text evidence="10">Catalyzes the formation of S-adenosylmethionine (AdoMet) from methionine and ATP. The overall synthetic reaction is composed of two sequential steps, AdoMet formation and the subsequent tripolyphosphate hydrolysis which occurs prior to release of AdoMet from the enzyme.</text>
</comment>
<feature type="binding site" evidence="10">
    <location>
        <position position="16"/>
    </location>
    <ligand>
        <name>Mg(2+)</name>
        <dbReference type="ChEBI" id="CHEBI:18420"/>
    </ligand>
</feature>
<dbReference type="Proteomes" id="UP001501496">
    <property type="component" value="Unassembled WGS sequence"/>
</dbReference>
<gene>
    <name evidence="10 16" type="primary">metK</name>
    <name evidence="16" type="ORF">GCM10022291_14290</name>
</gene>
<dbReference type="PROSITE" id="PS00376">
    <property type="entry name" value="ADOMET_SYNTHASE_1"/>
    <property type="match status" value="1"/>
</dbReference>
<evidence type="ECO:0000259" key="13">
    <source>
        <dbReference type="Pfam" id="PF00438"/>
    </source>
</evidence>
<feature type="binding site" description="in other chain" evidence="10">
    <location>
        <begin position="164"/>
        <end position="166"/>
    </location>
    <ligand>
        <name>ATP</name>
        <dbReference type="ChEBI" id="CHEBI:30616"/>
        <note>ligand shared between two neighboring subunits</note>
    </ligand>
</feature>
<evidence type="ECO:0000259" key="14">
    <source>
        <dbReference type="Pfam" id="PF02772"/>
    </source>
</evidence>
<accession>A0ABP8C6L9</accession>
<dbReference type="Pfam" id="PF02773">
    <property type="entry name" value="S-AdoMet_synt_C"/>
    <property type="match status" value="1"/>
</dbReference>
<feature type="binding site" evidence="10">
    <location>
        <position position="273"/>
    </location>
    <ligand>
        <name>ATP</name>
        <dbReference type="ChEBI" id="CHEBI:30616"/>
        <note>ligand shared between two neighboring subunits</note>
    </ligand>
</feature>
<dbReference type="PROSITE" id="PS00377">
    <property type="entry name" value="ADOMET_SYNTHASE_2"/>
    <property type="match status" value="1"/>
</dbReference>
<dbReference type="CDD" id="cd18079">
    <property type="entry name" value="S-AdoMet_synt"/>
    <property type="match status" value="1"/>
</dbReference>
<feature type="region of interest" description="Flexible loop" evidence="10">
    <location>
        <begin position="98"/>
        <end position="108"/>
    </location>
</feature>
<feature type="domain" description="S-adenosylmethionine synthetase central" evidence="14">
    <location>
        <begin position="113"/>
        <end position="242"/>
    </location>
</feature>
<dbReference type="EC" id="2.5.1.6" evidence="10"/>
<feature type="binding site" evidence="10">
    <location>
        <position position="250"/>
    </location>
    <ligand>
        <name>ATP</name>
        <dbReference type="ChEBI" id="CHEBI:30616"/>
        <note>ligand shared between two neighboring subunits</note>
    </ligand>
</feature>
<dbReference type="Pfam" id="PF00438">
    <property type="entry name" value="S-AdoMet_synt_N"/>
    <property type="match status" value="1"/>
</dbReference>
<organism evidence="16 17">
    <name type="scientific">Postechiella marina</name>
    <dbReference type="NCBI Taxonomy" id="943941"/>
    <lineage>
        <taxon>Bacteria</taxon>
        <taxon>Pseudomonadati</taxon>
        <taxon>Bacteroidota</taxon>
        <taxon>Flavobacteriia</taxon>
        <taxon>Flavobacteriales</taxon>
        <taxon>Flavobacteriaceae</taxon>
        <taxon>Postechiella</taxon>
    </lineage>
</organism>
<dbReference type="PIRSF" id="PIRSF000497">
    <property type="entry name" value="MAT"/>
    <property type="match status" value="1"/>
</dbReference>
<keyword evidence="17" id="KW-1185">Reference proteome</keyword>
<reference evidence="17" key="1">
    <citation type="journal article" date="2019" name="Int. J. Syst. Evol. Microbiol.">
        <title>The Global Catalogue of Microorganisms (GCM) 10K type strain sequencing project: providing services to taxonomists for standard genome sequencing and annotation.</title>
        <authorList>
            <consortium name="The Broad Institute Genomics Platform"/>
            <consortium name="The Broad Institute Genome Sequencing Center for Infectious Disease"/>
            <person name="Wu L."/>
            <person name="Ma J."/>
        </authorList>
    </citation>
    <scope>NUCLEOTIDE SEQUENCE [LARGE SCALE GENOMIC DNA]</scope>
    <source>
        <strain evidence="17">JCM 17630</strain>
    </source>
</reference>
<comment type="subcellular location">
    <subcellularLocation>
        <location evidence="10 11">Cytoplasm</location>
    </subcellularLocation>
</comment>
<feature type="domain" description="S-adenosylmethionine synthetase N-terminal" evidence="13">
    <location>
        <begin position="3"/>
        <end position="99"/>
    </location>
</feature>
<dbReference type="PANTHER" id="PTHR11964">
    <property type="entry name" value="S-ADENOSYLMETHIONINE SYNTHETASE"/>
    <property type="match status" value="1"/>
</dbReference>
<sequence length="417" mass="45888">MAYLFTSESVSEGHPDKVADQISDALIDNFLAFDVDSKVACETLVTTGQVVLAGEVKSKTYLDVQQIARDTINKIGYTKGEYMFDGNSCGVFSAIHEQSQDINQGVDRGSKEQQGAGDQGMMFGYATNETENFMPLALDLSHLILKELAELRRENKDITYLRPDSKSQVTIEYSDDNVPQRIDAIVVSTQHDDFDEDDVMLAKIRKDIVDILIPRVITKLPEAIGKLFNNDIKYHINPTGKFVIGGPHGDTGLTGRKIIVDTYGGKGAHGGGAFSGKDPSKVDRSAAYATRHIAKNLVAAGVADEVLVQVSYAIGVVEPMGIFIDTYGTCAFNMTDGEIAEKVSEIFDMRPFAIEDRLKLRSPMYSETAAYGHMGRKNETVSKTFSQPNGDTKTLDVELFTWEKLDYVDKVKEAFGL</sequence>
<comment type="pathway">
    <text evidence="1 10">Amino-acid biosynthesis; S-adenosyl-L-methionine biosynthesis; S-adenosyl-L-methionine from L-methionine: step 1/1.</text>
</comment>
<evidence type="ECO:0000256" key="2">
    <source>
        <dbReference type="ARBA" id="ARBA00009685"/>
    </source>
</evidence>
<feature type="binding site" description="in other chain" evidence="10">
    <location>
        <begin position="241"/>
        <end position="242"/>
    </location>
    <ligand>
        <name>ATP</name>
        <dbReference type="ChEBI" id="CHEBI:30616"/>
        <note>ligand shared between two neighboring subunits</note>
    </ligand>
</feature>
<evidence type="ECO:0000256" key="11">
    <source>
        <dbReference type="RuleBase" id="RU000542"/>
    </source>
</evidence>
<keyword evidence="4 10" id="KW-0808">Transferase</keyword>
<dbReference type="InterPro" id="IPR002133">
    <property type="entry name" value="S-AdoMet_synthetase"/>
</dbReference>
<dbReference type="InterPro" id="IPR022631">
    <property type="entry name" value="ADOMET_SYNTHASE_CS"/>
</dbReference>
<dbReference type="Gene3D" id="3.30.300.10">
    <property type="match status" value="3"/>
</dbReference>
<keyword evidence="8 10" id="KW-0460">Magnesium</keyword>
<feature type="binding site" description="in other chain" evidence="10">
    <location>
        <position position="55"/>
    </location>
    <ligand>
        <name>L-methionine</name>
        <dbReference type="ChEBI" id="CHEBI:57844"/>
        <note>ligand shared between two neighboring subunits</note>
    </ligand>
</feature>
<feature type="binding site" description="in other chain" evidence="10">
    <location>
        <position position="281"/>
    </location>
    <ligand>
        <name>L-methionine</name>
        <dbReference type="ChEBI" id="CHEBI:57844"/>
        <note>ligand shared between two neighboring subunits</note>
    </ligand>
</feature>
<feature type="binding site" description="in other chain" evidence="10">
    <location>
        <begin position="256"/>
        <end position="257"/>
    </location>
    <ligand>
        <name>ATP</name>
        <dbReference type="ChEBI" id="CHEBI:30616"/>
        <note>ligand shared between two neighboring subunits</note>
    </ligand>
</feature>
<keyword evidence="7 10" id="KW-0067">ATP-binding</keyword>
<feature type="binding site" description="in other chain" evidence="10">
    <location>
        <position position="98"/>
    </location>
    <ligand>
        <name>L-methionine</name>
        <dbReference type="ChEBI" id="CHEBI:57844"/>
        <note>ligand shared between two neighboring subunits</note>
    </ligand>
</feature>
<evidence type="ECO:0000256" key="8">
    <source>
        <dbReference type="ARBA" id="ARBA00022842"/>
    </source>
</evidence>
<comment type="cofactor">
    <cofactor evidence="10">
        <name>Mg(2+)</name>
        <dbReference type="ChEBI" id="CHEBI:18420"/>
    </cofactor>
    <text evidence="10">Binds 2 divalent ions per subunit.</text>
</comment>
<comment type="caution">
    <text evidence="16">The sequence shown here is derived from an EMBL/GenBank/DDBJ whole genome shotgun (WGS) entry which is preliminary data.</text>
</comment>
<evidence type="ECO:0000256" key="5">
    <source>
        <dbReference type="ARBA" id="ARBA00022723"/>
    </source>
</evidence>
<feature type="binding site" evidence="10">
    <location>
        <position position="42"/>
    </location>
    <ligand>
        <name>K(+)</name>
        <dbReference type="ChEBI" id="CHEBI:29103"/>
    </ligand>
</feature>
<comment type="subunit">
    <text evidence="10">Homotetramer; dimer of dimers.</text>
</comment>
<evidence type="ECO:0000313" key="16">
    <source>
        <dbReference type="EMBL" id="GAA4234571.1"/>
    </source>
</evidence>
<proteinExistence type="inferred from homology"/>
<dbReference type="SUPFAM" id="SSF55973">
    <property type="entry name" value="S-adenosylmethionine synthetase"/>
    <property type="match status" value="3"/>
</dbReference>
<evidence type="ECO:0000256" key="10">
    <source>
        <dbReference type="HAMAP-Rule" id="MF_00086"/>
    </source>
</evidence>
<name>A0ABP8C6L9_9FLAO</name>
<evidence type="ECO:0000256" key="7">
    <source>
        <dbReference type="ARBA" id="ARBA00022840"/>
    </source>
</evidence>
<feature type="domain" description="S-adenosylmethionine synthetase C-terminal" evidence="15">
    <location>
        <begin position="244"/>
        <end position="379"/>
    </location>
</feature>
<comment type="cofactor">
    <cofactor evidence="10">
        <name>K(+)</name>
        <dbReference type="ChEBI" id="CHEBI:29103"/>
    </cofactor>
    <text evidence="10">Binds 1 potassium ion per subunit.</text>
</comment>
<evidence type="ECO:0000256" key="4">
    <source>
        <dbReference type="ARBA" id="ARBA00022679"/>
    </source>
</evidence>
<keyword evidence="10" id="KW-0963">Cytoplasm</keyword>
<dbReference type="HAMAP" id="MF_00086">
    <property type="entry name" value="S_AdoMet_synth1"/>
    <property type="match status" value="1"/>
</dbReference>
<protein>
    <recommendedName>
        <fullName evidence="10">S-adenosylmethionine synthase</fullName>
        <shortName evidence="10">AdoMet synthase</shortName>
        <ecNumber evidence="10">2.5.1.6</ecNumber>
    </recommendedName>
    <alternativeName>
        <fullName evidence="10">MAT</fullName>
    </alternativeName>
    <alternativeName>
        <fullName evidence="10">Methionine adenosyltransferase</fullName>
    </alternativeName>
</protein>
<keyword evidence="5 10" id="KW-0479">Metal-binding</keyword>
<dbReference type="Pfam" id="PF02772">
    <property type="entry name" value="S-AdoMet_synt_M"/>
    <property type="match status" value="1"/>
</dbReference>
<evidence type="ECO:0000256" key="1">
    <source>
        <dbReference type="ARBA" id="ARBA00005224"/>
    </source>
</evidence>
<keyword evidence="9 10" id="KW-0630">Potassium</keyword>
<evidence type="ECO:0000256" key="12">
    <source>
        <dbReference type="RuleBase" id="RU004462"/>
    </source>
</evidence>
<dbReference type="InterPro" id="IPR022630">
    <property type="entry name" value="S-AdoMet_synt_C"/>
</dbReference>
<evidence type="ECO:0000256" key="3">
    <source>
        <dbReference type="ARBA" id="ARBA00022563"/>
    </source>
</evidence>
<keyword evidence="3 10" id="KW-0554">One-carbon metabolism</keyword>
<dbReference type="RefSeq" id="WP_344787458.1">
    <property type="nucleotide sequence ID" value="NZ_BAABCA010000003.1"/>
</dbReference>
<comment type="similarity">
    <text evidence="2 10 12">Belongs to the AdoMet synthase family.</text>
</comment>
<keyword evidence="6 10" id="KW-0547">Nucleotide-binding</keyword>
<evidence type="ECO:0000256" key="9">
    <source>
        <dbReference type="ARBA" id="ARBA00022958"/>
    </source>
</evidence>